<comment type="caution">
    <text evidence="2">The sequence shown here is derived from an EMBL/GenBank/DDBJ whole genome shotgun (WGS) entry which is preliminary data.</text>
</comment>
<organism evidence="2 3">
    <name type="scientific">Effrenium voratum</name>
    <dbReference type="NCBI Taxonomy" id="2562239"/>
    <lineage>
        <taxon>Eukaryota</taxon>
        <taxon>Sar</taxon>
        <taxon>Alveolata</taxon>
        <taxon>Dinophyceae</taxon>
        <taxon>Suessiales</taxon>
        <taxon>Symbiodiniaceae</taxon>
        <taxon>Effrenium</taxon>
    </lineage>
</organism>
<dbReference type="Proteomes" id="UP001178507">
    <property type="component" value="Unassembled WGS sequence"/>
</dbReference>
<protein>
    <submittedName>
        <fullName evidence="2">Uncharacterized protein</fullName>
    </submittedName>
</protein>
<sequence length="2892" mass="309273">MMRLSLALALAASAAATSASAALRRLDLTEYRSWSLTQPAASNAISYVQESNALFVRAGVPYAELILHASNGLSTNTSESRIKLVLSSAFGDTDCLPGAHEVLDIVWPNAPVPTALDGETSALSALDYQNSWANARFPLSGTFKMCYMDLSLGYWRLVPGQFTATGADTNSQMFFCLTDSDCFLQITGPVKVSWKLTVADPAVGCGVAFSGAFGLDVSEVSAEVGEEETRNVHSLGTQISSSATGYAVCYCTGYNADNTGQICEQPEDFVQLVGLLYTTQVMPKQTLRFDLQVLCGDGCPLTGLRVKLVDFSPDNGRAAFDPLSGCRTAQQAPSYMSPINCLSPTDCSLEPSLASASAPEWSNFRVFPTYENRAQKPATYDVCLCLSSCELASSWFKAGSFQTSVPQLRPAPFLANQVMDLQLYGANGGWGVGTAAAPELKILYDPNGDLQAAECFSRPQDLQSLAGHFCLSTTDCKAPDISDQDGHTWQKVRIFYAGMYAICYCEEQCHSAGQWGLLSWQLVAGPSHLHTWRRFRGLPFDLDVAGWGLSAQNRLKAVDASAACGAAFSQRLEIPDAAPEQLGNASGLQSIVSTYDGALVSCDTAHDLVVDDEVSLSGVASSCQFCAELLNSRPLRVIRVPASTQFVLQLSYETFPDFLMENASWARSSRVTFQDVVASSPGDYQICWSVAPSTSPEDFGASAGLLSVLEPPLFEAQVHNIATEAGVGAPAVVSFTTQSRAEYPEPKESRLRLRFPHLDLLSPVGPAGTAEEVTLPNARQSSCGRIIRELWSSDVDGFPMPKGCTFEKDGGVFHEYALIFGAGNGLKRATHYQLVLDVSASVTSAFPPNDGVLQLWSMGDNTDYFRVIEYAPAWLQRPVVAGASGTQPRLHSAGGVELVGADLLDLSAQGNTADIELRLRAEAGAEIQQGHQLQIFLWPLTQWHVSEFCSAACAAAPLNSCNSPGCSVLPFLSRNALLRLVFAEMDPISDTVQHTVRLIALQLPVSGFFGTRLGAELSGGDAPSFQISTGAVLFAAPSAAGTVLPLAQDKPFRGDQQNHLFVKLTLASALWGGAVAAAAVGAGSSVQSVLGLELQLPQGYACLGAEPAQSHELGEYGQGRGDIGLDAELDGYWLYSGRLCIYTLRPYGVVYGNSSLVVKLTVDNPGTTMPRTEPTNVWTIRLRGAYAPLTTTGVAVALQSGQLRTFEATAAGGRSNAPVLGVLTDASVSPESFGAAARNWLSVFFTVEQSAAHGAQLQLELAEGFLFQTQCLTQRLPSYHYASASAQLGLAPLLPVPVLRCRGQLHTALVTAPSSASLVAGQSYGFQIQVLNARTYQQQQHDAVRLTTLSATGDALDGSLETLRYVASDPEGPGASFGVYQLAMEPGSFVLSFDNMLPYSQTASPTRVVVFPLKVPFDSMEPLLWRLVAPLGYAWDFAPGDFLFRRQDILGVTADMPLLEAPSPTVTSVLLFESANFQGAWNRLQTYGCVARIRVPDSTPRRSSNRFLVEFGFDAQPAGRLAAASAEAPQVRAIVNFMVDYFLTSLAGKENVLQIQFQSVTALTLGGFLLIEAPAGFSVEASCAVQESPALDQSFQDLVTAGAVLRCSSEVPFATQRPQVTLVVVSGEVPAGAYSFRLDARNPLVPEQGGLVWSISSDAGGTPADMGATVEGFPVESAMAYGELLGADTVSFAATGRDDHPGQVTNVILAFELSSTPSFAGTAPLTVKAPPGFVFPTLCTFMVTGDVFGDALPFPATFSAFDALAVVSSCEGSSSRAVLVVAPGLRSGRRYVLRLGGVNPETTPEQWQNFWSISFGNQATEPFEGYRLWRFTEMAVAPSATARSTRAEETSNNVTIVFRTTNAVTLDGFLALQAPFGFRFPTTCAAAGSAESAAVAVACAGTAAPGNTARLTLELAALTKYTLAIQCANPISIAAEAGTWQLQSFSAKEAEYEKLLDLGQAEGFLLTEVFHTLKVIYPVTTVGDELELRMQILLYTAIERGDVLQITAPDGYDFTGNGTACATFRKYSAIEMPIPECATRAVRFTFLVQGLALVEAQGAVLTPLLDFAVGSRYPRKTLSAQATVFLGEQLRGAATVAAKTVSGQLVTPRLLDISVQRLDAKISVGSLSTLRLTFRVSQDADVLHITTVQDAARSELRFDFSRAQAVEPEVQVVRSNASLQLQMQLRQGLAYGVTIADVQNPSAPGTALWTLSTFVSAATEENQRDRSVNIAGPATLVRINVDDVHTNLADPFFDIVKTELSLGFWATGPLNAQYVSLAAPLGFAFLEQSFSPGEGFPLISGQVLLENEADRPSMTVQVLTPLAVGTTAKFTVRLQTPAAPEDLALWAQTHQSSWLLRSCRDLQCQDVAASNDDLFPGFQLKASFGAAQVLPEANGVAPQLRVTVTVTISPKASLSSNLQGGTVHLRIRAPLGFDFEASCLAVTPNTAFQRCEGAGRLAVLPAWDGQLGAGFTSVPLFVTNAAMTLGTNTWVLETFVDLNISEVQQADSALARQRSQVVGYEIRELLEAAVGGNTQRASVTTVFVWFLASRFLDVGGAVQLHAPPSYELRCYPRVQYISLPAGSCRLLAGVTSSTGDVYHQYLSLALTLPGQQLYPNTAYEFGVAAVNPSGASNPNYWGLVLLKPNNEVVDSTRTLPGYDLTDFQILIQTPLPTSTRPSVVNFVQLAMTFARQLDPGEAAHVLHCIASTHCWSNHHFGAQQLKGALPALQRHHRRRQLGRGVTAGQHRGHLRYPLLPAAKLPDAAPGHHSASVRGHLCLAARCPEPWHAGSEGLLGSGADQGGPELAYSPGSAARAGQRLRCVAALRDRDRAGGRRRRHVEFRVRHQPPDAIVCADHTLMTRRKRPEKGAGTRCMAPCGQGALDEVKVLTRRS</sequence>
<accession>A0AA36JHJ2</accession>
<proteinExistence type="predicted"/>
<evidence type="ECO:0000256" key="1">
    <source>
        <dbReference type="SAM" id="SignalP"/>
    </source>
</evidence>
<dbReference type="EMBL" id="CAUJNA010003604">
    <property type="protein sequence ID" value="CAJ1405809.1"/>
    <property type="molecule type" value="Genomic_DNA"/>
</dbReference>
<feature type="signal peptide" evidence="1">
    <location>
        <begin position="1"/>
        <end position="16"/>
    </location>
</feature>
<feature type="chain" id="PRO_5041243898" evidence="1">
    <location>
        <begin position="17"/>
        <end position="2892"/>
    </location>
</feature>
<evidence type="ECO:0000313" key="3">
    <source>
        <dbReference type="Proteomes" id="UP001178507"/>
    </source>
</evidence>
<gene>
    <name evidence="2" type="ORF">EVOR1521_LOCUS27931</name>
</gene>
<keyword evidence="3" id="KW-1185">Reference proteome</keyword>
<evidence type="ECO:0000313" key="2">
    <source>
        <dbReference type="EMBL" id="CAJ1405809.1"/>
    </source>
</evidence>
<keyword evidence="1" id="KW-0732">Signal</keyword>
<name>A0AA36JHJ2_9DINO</name>
<reference evidence="2" key="1">
    <citation type="submission" date="2023-08" db="EMBL/GenBank/DDBJ databases">
        <authorList>
            <person name="Chen Y."/>
            <person name="Shah S."/>
            <person name="Dougan E. K."/>
            <person name="Thang M."/>
            <person name="Chan C."/>
        </authorList>
    </citation>
    <scope>NUCLEOTIDE SEQUENCE</scope>
</reference>